<protein>
    <submittedName>
        <fullName evidence="1">Uncharacterized protein</fullName>
    </submittedName>
</protein>
<reference evidence="1 2" key="1">
    <citation type="submission" date="2021-03" db="EMBL/GenBank/DDBJ databases">
        <title>Genomic Encyclopedia of Type Strains, Phase IV (KMG-IV): sequencing the most valuable type-strain genomes for metagenomic binning, comparative biology and taxonomic classification.</title>
        <authorList>
            <person name="Goeker M."/>
        </authorList>
    </citation>
    <scope>NUCLEOTIDE SEQUENCE [LARGE SCALE GENOMIC DNA]</scope>
    <source>
        <strain evidence="1 2">DSM 27138</strain>
    </source>
</reference>
<dbReference type="Proteomes" id="UP001519289">
    <property type="component" value="Unassembled WGS sequence"/>
</dbReference>
<dbReference type="RefSeq" id="WP_209467447.1">
    <property type="nucleotide sequence ID" value="NZ_JAGGLG010000026.1"/>
</dbReference>
<sequence length="545" mass="57286">MLFYRARLDGPAEVLDVSLSPVRPARRAAGAPPAVLGQADWLHGRVRVVLRYGPAEGPLRTHRGWLCTDLQPGRRLRLAGCQLDGGEVLLSLVPVPAGAGREHLRDRFRLPFHLNAWGVEAVTGVRAELFCIPTVRPGALALRGRGVVVLETPAARLVRAIPFCRRVAVELNAQLRWRARAAVEGVEVRVGPGGAVEGWLHVAVDCRGEPGPAGGAGPGMVDSSRIAAVAAVRRVDAAVKRLEAEVVGGGLALVSGGVELDVAWADRSGRGRWSSREVTFSALLPIAGLCEGDRLEPVAQVERLSRAGKGRDERAFVLVGVGLTALRAVHLELGGAWYRAERVVGQAVATVELNEPLFPRESRPAAAEREPDRRLELATGLQAPWTALRARIRRTGGRAALEVRVEPYGAGSARADERAEPDGDRSASATMRVELPGDPGAVLSLAAVGAQAVIRAGRPLRDGGVEVALPQGTATAAWHPLPVPARWAVDVLPHPGGVTCLVRGDGGLRRVALPGAGGVPAAVTVAGTVVPGAALNRLWVEAVNA</sequence>
<evidence type="ECO:0000313" key="2">
    <source>
        <dbReference type="Proteomes" id="UP001519289"/>
    </source>
</evidence>
<gene>
    <name evidence="1" type="ORF">J2Z79_002760</name>
</gene>
<organism evidence="1 2">
    <name type="scientific">Symbiobacterium terraclitae</name>
    <dbReference type="NCBI Taxonomy" id="557451"/>
    <lineage>
        <taxon>Bacteria</taxon>
        <taxon>Bacillati</taxon>
        <taxon>Bacillota</taxon>
        <taxon>Clostridia</taxon>
        <taxon>Eubacteriales</taxon>
        <taxon>Symbiobacteriaceae</taxon>
        <taxon>Symbiobacterium</taxon>
    </lineage>
</organism>
<proteinExistence type="predicted"/>
<accession>A0ABS4JUV9</accession>
<name>A0ABS4JUV9_9FIRM</name>
<dbReference type="EMBL" id="JAGGLG010000026">
    <property type="protein sequence ID" value="MBP2019333.1"/>
    <property type="molecule type" value="Genomic_DNA"/>
</dbReference>
<comment type="caution">
    <text evidence="1">The sequence shown here is derived from an EMBL/GenBank/DDBJ whole genome shotgun (WGS) entry which is preliminary data.</text>
</comment>
<keyword evidence="2" id="KW-1185">Reference proteome</keyword>
<evidence type="ECO:0000313" key="1">
    <source>
        <dbReference type="EMBL" id="MBP2019333.1"/>
    </source>
</evidence>